<evidence type="ECO:0008006" key="4">
    <source>
        <dbReference type="Google" id="ProtNLM"/>
    </source>
</evidence>
<feature type="transmembrane region" description="Helical" evidence="1">
    <location>
        <begin position="170"/>
        <end position="189"/>
    </location>
</feature>
<dbReference type="Pfam" id="PF14093">
    <property type="entry name" value="DUF4271"/>
    <property type="match status" value="1"/>
</dbReference>
<dbReference type="EMBL" id="BBLT01000002">
    <property type="protein sequence ID" value="GAL83705.1"/>
    <property type="molecule type" value="Genomic_DNA"/>
</dbReference>
<gene>
    <name evidence="2" type="ORF">MYP_932</name>
</gene>
<feature type="transmembrane region" description="Helical" evidence="1">
    <location>
        <begin position="301"/>
        <end position="325"/>
    </location>
</feature>
<feature type="transmembrane region" description="Helical" evidence="1">
    <location>
        <begin position="365"/>
        <end position="387"/>
    </location>
</feature>
<name>A0A098L9T6_9BACT</name>
<protein>
    <recommendedName>
        <fullName evidence="4">DUF4271 domain-containing protein</fullName>
    </recommendedName>
</protein>
<keyword evidence="3" id="KW-1185">Reference proteome</keyword>
<feature type="transmembrane region" description="Helical" evidence="1">
    <location>
        <begin position="331"/>
        <end position="353"/>
    </location>
</feature>
<keyword evidence="1" id="KW-1133">Transmembrane helix</keyword>
<dbReference type="InterPro" id="IPR025367">
    <property type="entry name" value="DUF4271"/>
</dbReference>
<keyword evidence="1" id="KW-0812">Transmembrane</keyword>
<dbReference type="OrthoDB" id="975088at2"/>
<organism evidence="2 3">
    <name type="scientific">Sporocytophaga myxococcoides</name>
    <dbReference type="NCBI Taxonomy" id="153721"/>
    <lineage>
        <taxon>Bacteria</taxon>
        <taxon>Pseudomonadati</taxon>
        <taxon>Bacteroidota</taxon>
        <taxon>Cytophagia</taxon>
        <taxon>Cytophagales</taxon>
        <taxon>Cytophagaceae</taxon>
        <taxon>Sporocytophaga</taxon>
    </lineage>
</organism>
<sequence length="393" mass="45438">MLVHKSKNIIGNIKSILFLILATLLPQWGNSAENEFKIVKDLSSDWKIYNADINGYVPFIREKSQKSHFVFQWINLDKYANYHLRVKAAPKLSLFVNNKLYYTNIETKYQDIAIPVKDLLNNATISRKDLLTIYQPDASFNEGAVFIGYFPEKEVELAPAIKIEAKRQNFLGDLVMALFISSFAIIAILKNRFPKSFSLFFQKSEFSLSASEELLNSRIIDFPLLLVIILNAFSLSILIFSNKESENFVKFLTLVKTPNLSLFSQFALSTLVIIFLIIIKYLLITFLGWIFDLNRLITLHFYEFLSIMLKVNLFVVPVVLILLSINNFHPFMSITALTIILLIIFFLLILKVSYIIFKFSNYRNLYLFSYLCISEILPFIVITKLLASDVIKY</sequence>
<feature type="transmembrane region" description="Helical" evidence="1">
    <location>
        <begin position="262"/>
        <end position="289"/>
    </location>
</feature>
<dbReference type="eggNOG" id="ENOG502Z9B8">
    <property type="taxonomic scope" value="Bacteria"/>
</dbReference>
<keyword evidence="1" id="KW-0472">Membrane</keyword>
<feature type="transmembrane region" description="Helical" evidence="1">
    <location>
        <begin position="222"/>
        <end position="242"/>
    </location>
</feature>
<accession>A0A098L9T6</accession>
<evidence type="ECO:0000256" key="1">
    <source>
        <dbReference type="SAM" id="Phobius"/>
    </source>
</evidence>
<evidence type="ECO:0000313" key="3">
    <source>
        <dbReference type="Proteomes" id="UP000030185"/>
    </source>
</evidence>
<comment type="caution">
    <text evidence="2">The sequence shown here is derived from an EMBL/GenBank/DDBJ whole genome shotgun (WGS) entry which is preliminary data.</text>
</comment>
<evidence type="ECO:0000313" key="2">
    <source>
        <dbReference type="EMBL" id="GAL83705.1"/>
    </source>
</evidence>
<proteinExistence type="predicted"/>
<dbReference type="RefSeq" id="WP_045459339.1">
    <property type="nucleotide sequence ID" value="NZ_BBLT01000002.1"/>
</dbReference>
<dbReference type="AlphaFoldDB" id="A0A098L9T6"/>
<dbReference type="Proteomes" id="UP000030185">
    <property type="component" value="Unassembled WGS sequence"/>
</dbReference>
<reference evidence="2 3" key="1">
    <citation type="submission" date="2014-09" db="EMBL/GenBank/DDBJ databases">
        <title>Sporocytophaga myxococcoides PG-01 genome sequencing.</title>
        <authorList>
            <person name="Liu L."/>
            <person name="Gao P.J."/>
            <person name="Chen G.J."/>
            <person name="Wang L.S."/>
        </authorList>
    </citation>
    <scope>NUCLEOTIDE SEQUENCE [LARGE SCALE GENOMIC DNA]</scope>
    <source>
        <strain evidence="2 3">PG-01</strain>
    </source>
</reference>
<dbReference type="STRING" id="153721.MYP_932"/>